<protein>
    <submittedName>
        <fullName evidence="1">Uncharacterized protein</fullName>
    </submittedName>
</protein>
<evidence type="ECO:0000313" key="2">
    <source>
        <dbReference type="Proteomes" id="UP000028582"/>
    </source>
</evidence>
<dbReference type="EMBL" id="ANJA01001132">
    <property type="protein sequence ID" value="ETO79255.1"/>
    <property type="molecule type" value="Genomic_DNA"/>
</dbReference>
<organism evidence="1 2">
    <name type="scientific">Phytophthora nicotianae P1976</name>
    <dbReference type="NCBI Taxonomy" id="1317066"/>
    <lineage>
        <taxon>Eukaryota</taxon>
        <taxon>Sar</taxon>
        <taxon>Stramenopiles</taxon>
        <taxon>Oomycota</taxon>
        <taxon>Peronosporomycetes</taxon>
        <taxon>Peronosporales</taxon>
        <taxon>Peronosporaceae</taxon>
        <taxon>Phytophthora</taxon>
    </lineage>
</organism>
<dbReference type="Proteomes" id="UP000028582">
    <property type="component" value="Unassembled WGS sequence"/>
</dbReference>
<reference evidence="1 2" key="1">
    <citation type="submission" date="2013-11" db="EMBL/GenBank/DDBJ databases">
        <title>The Genome Sequence of Phytophthora parasitica P1976.</title>
        <authorList>
            <consortium name="The Broad Institute Genomics Platform"/>
            <person name="Russ C."/>
            <person name="Tyler B."/>
            <person name="Panabieres F."/>
            <person name="Shan W."/>
            <person name="Tripathy S."/>
            <person name="Grunwald N."/>
            <person name="Machado M."/>
            <person name="Johnson C.S."/>
            <person name="Walker B."/>
            <person name="Young S."/>
            <person name="Zeng Q."/>
            <person name="Gargeya S."/>
            <person name="Fitzgerald M."/>
            <person name="Haas B."/>
            <person name="Abouelleil A."/>
            <person name="Allen A.W."/>
            <person name="Alvarado L."/>
            <person name="Arachchi H.M."/>
            <person name="Berlin A.M."/>
            <person name="Chapman S.B."/>
            <person name="Gainer-Dewar J."/>
            <person name="Goldberg J."/>
            <person name="Griggs A."/>
            <person name="Gujja S."/>
            <person name="Hansen M."/>
            <person name="Howarth C."/>
            <person name="Imamovic A."/>
            <person name="Ireland A."/>
            <person name="Larimer J."/>
            <person name="McCowan C."/>
            <person name="Murphy C."/>
            <person name="Pearson M."/>
            <person name="Poon T.W."/>
            <person name="Priest M."/>
            <person name="Roberts A."/>
            <person name="Saif S."/>
            <person name="Shea T."/>
            <person name="Sisk P."/>
            <person name="Sykes S."/>
            <person name="Wortman J."/>
            <person name="Nusbaum C."/>
            <person name="Birren B."/>
        </authorList>
    </citation>
    <scope>NUCLEOTIDE SEQUENCE [LARGE SCALE GENOMIC DNA]</scope>
    <source>
        <strain evidence="1 2">P1976</strain>
    </source>
</reference>
<name>A0A081AK44_PHYNI</name>
<evidence type="ECO:0000313" key="1">
    <source>
        <dbReference type="EMBL" id="ETO79255.1"/>
    </source>
</evidence>
<proteinExistence type="predicted"/>
<accession>A0A081AK44</accession>
<dbReference type="AlphaFoldDB" id="A0A081AK44"/>
<gene>
    <name evidence="1" type="ORF">F444_06012</name>
</gene>
<sequence length="63" mass="7966">MITTIRSDLFMFNKRFRMYIRLQRQFEVCRFRNLRLYRKLHIPTLGIIMRPCLRTRLVRFLES</sequence>
<comment type="caution">
    <text evidence="1">The sequence shown here is derived from an EMBL/GenBank/DDBJ whole genome shotgun (WGS) entry which is preliminary data.</text>
</comment>